<protein>
    <recommendedName>
        <fullName evidence="1">Heterokaryon incompatibility domain-containing protein</fullName>
    </recommendedName>
</protein>
<accession>A0A2H1H841</accession>
<evidence type="ECO:0000313" key="3">
    <source>
        <dbReference type="Proteomes" id="UP000245764"/>
    </source>
</evidence>
<dbReference type="PANTHER" id="PTHR33112">
    <property type="entry name" value="DOMAIN PROTEIN, PUTATIVE-RELATED"/>
    <property type="match status" value="1"/>
</dbReference>
<name>A0A2H1H841_ZYMTR</name>
<organism evidence="2 3">
    <name type="scientific">Zymoseptoria tritici ST99CH_1E4</name>
    <dbReference type="NCBI Taxonomy" id="1276532"/>
    <lineage>
        <taxon>Eukaryota</taxon>
        <taxon>Fungi</taxon>
        <taxon>Dikarya</taxon>
        <taxon>Ascomycota</taxon>
        <taxon>Pezizomycotina</taxon>
        <taxon>Dothideomycetes</taxon>
        <taxon>Dothideomycetidae</taxon>
        <taxon>Mycosphaerellales</taxon>
        <taxon>Mycosphaerellaceae</taxon>
        <taxon>Zymoseptoria</taxon>
    </lineage>
</organism>
<evidence type="ECO:0000313" key="2">
    <source>
        <dbReference type="EMBL" id="SMR61995.1"/>
    </source>
</evidence>
<dbReference type="EMBL" id="LT854265">
    <property type="protein sequence ID" value="SMR61995.1"/>
    <property type="molecule type" value="Genomic_DNA"/>
</dbReference>
<feature type="domain" description="Heterokaryon incompatibility" evidence="1">
    <location>
        <begin position="9"/>
        <end position="127"/>
    </location>
</feature>
<dbReference type="AlphaFoldDB" id="A0A2H1H841"/>
<dbReference type="PANTHER" id="PTHR33112:SF10">
    <property type="entry name" value="TOL"/>
    <property type="match status" value="1"/>
</dbReference>
<evidence type="ECO:0000259" key="1">
    <source>
        <dbReference type="Pfam" id="PF06985"/>
    </source>
</evidence>
<proteinExistence type="predicted"/>
<gene>
    <name evidence="2" type="ORF">ZT1E4_G11308</name>
</gene>
<reference evidence="3" key="1">
    <citation type="submission" date="2017-05" db="EMBL/GenBank/DDBJ databases">
        <authorList>
            <person name="Song R."/>
            <person name="Chenine A.L."/>
            <person name="Ruprecht R.M."/>
        </authorList>
    </citation>
    <scope>NUCLEOTIDE SEQUENCE [LARGE SCALE GENOMIC DNA]</scope>
</reference>
<sequence>MALFAVDIDWHTLPKTFQDAVYTTARLKIKYIWIDALCIIQDSHEDWSIEAAEMTNVYANSSVGLSADASEDGHGGLFRERDPVYSSAFLIPRDNSSGHYLCFVDTWEHDVVNDTASLGGRAWAVQERFLAPRVIHFANINCTSNAYSLLPASSALILSTKPLAESKPSKDFQAHSTIHH</sequence>
<dbReference type="Proteomes" id="UP000245764">
    <property type="component" value="Chromosome 13"/>
</dbReference>
<dbReference type="Pfam" id="PF06985">
    <property type="entry name" value="HET"/>
    <property type="match status" value="1"/>
</dbReference>
<dbReference type="InterPro" id="IPR010730">
    <property type="entry name" value="HET"/>
</dbReference>